<organism evidence="3 4">
    <name type="scientific">Aspergillus clavatus (strain ATCC 1007 / CBS 513.65 / DSM 816 / NCTC 3887 / NRRL 1 / QM 1276 / 107)</name>
    <dbReference type="NCBI Taxonomy" id="344612"/>
    <lineage>
        <taxon>Eukaryota</taxon>
        <taxon>Fungi</taxon>
        <taxon>Dikarya</taxon>
        <taxon>Ascomycota</taxon>
        <taxon>Pezizomycotina</taxon>
        <taxon>Eurotiomycetes</taxon>
        <taxon>Eurotiomycetidae</taxon>
        <taxon>Eurotiales</taxon>
        <taxon>Aspergillaceae</taxon>
        <taxon>Aspergillus</taxon>
        <taxon>Aspergillus subgen. Fumigati</taxon>
    </lineage>
</organism>
<feature type="compositionally biased region" description="Polar residues" evidence="1">
    <location>
        <begin position="255"/>
        <end position="269"/>
    </location>
</feature>
<evidence type="ECO:0000256" key="2">
    <source>
        <dbReference type="SAM" id="Phobius"/>
    </source>
</evidence>
<dbReference type="VEuPathDB" id="FungiDB:ACLA_018790"/>
<gene>
    <name evidence="3" type="ORF">ACLA_018790</name>
</gene>
<evidence type="ECO:0000313" key="3">
    <source>
        <dbReference type="EMBL" id="EAW07175.1"/>
    </source>
</evidence>
<feature type="region of interest" description="Disordered" evidence="1">
    <location>
        <begin position="230"/>
        <end position="338"/>
    </location>
</feature>
<name>A1CNF4_ASPCL</name>
<dbReference type="GeneID" id="4701357"/>
<keyword evidence="2" id="KW-1133">Transmembrane helix</keyword>
<sequence>MPAQNHPRGHEEQPPAKETVRSLEQAISGEMTTFPAPLSFTSEATDGSGTNVVHILPTILDTTTATATSEPAFTTASPVSNTYSGPTTIASISPGPSASSSTTSAVATTSALTITMSAAVSSQTEISQPDNSNNSNNNNNNTARTIAIAVPVSVVGAALLFGALFFFLRRRRRRTRPEISSSSHIDVSQSTRANLLSLNGSSWGVGQTRSPTPFEVPLPSATASTDRFSTIQPYPHHAPASPTPRSLTFPLPASPATQAEQPGQHQTPPSAAEVSPASEHRPGSPFDHPMDDAMSEVSRLSDRRESVHDRDLDDDVSSVSSISDDELDANRSRTRFNG</sequence>
<reference evidence="3 4" key="1">
    <citation type="journal article" date="2008" name="PLoS Genet.">
        <title>Genomic islands in the pathogenic filamentous fungus Aspergillus fumigatus.</title>
        <authorList>
            <person name="Fedorova N.D."/>
            <person name="Khaldi N."/>
            <person name="Joardar V.S."/>
            <person name="Maiti R."/>
            <person name="Amedeo P."/>
            <person name="Anderson M.J."/>
            <person name="Crabtree J."/>
            <person name="Silva J.C."/>
            <person name="Badger J.H."/>
            <person name="Albarraq A."/>
            <person name="Angiuoli S."/>
            <person name="Bussey H."/>
            <person name="Bowyer P."/>
            <person name="Cotty P.J."/>
            <person name="Dyer P.S."/>
            <person name="Egan A."/>
            <person name="Galens K."/>
            <person name="Fraser-Liggett C.M."/>
            <person name="Haas B.J."/>
            <person name="Inman J.M."/>
            <person name="Kent R."/>
            <person name="Lemieux S."/>
            <person name="Malavazi I."/>
            <person name="Orvis J."/>
            <person name="Roemer T."/>
            <person name="Ronning C.M."/>
            <person name="Sundaram J.P."/>
            <person name="Sutton G."/>
            <person name="Turner G."/>
            <person name="Venter J.C."/>
            <person name="White O.R."/>
            <person name="Whitty B.R."/>
            <person name="Youngman P."/>
            <person name="Wolfe K.H."/>
            <person name="Goldman G.H."/>
            <person name="Wortman J.R."/>
            <person name="Jiang B."/>
            <person name="Denning D.W."/>
            <person name="Nierman W.C."/>
        </authorList>
    </citation>
    <scope>NUCLEOTIDE SEQUENCE [LARGE SCALE GENOMIC DNA]</scope>
    <source>
        <strain evidence="4">ATCC 1007 / CBS 513.65 / DSM 816 / NCTC 3887 / NRRL 1</strain>
    </source>
</reference>
<proteinExistence type="predicted"/>
<evidence type="ECO:0000313" key="4">
    <source>
        <dbReference type="Proteomes" id="UP000006701"/>
    </source>
</evidence>
<accession>A1CNF4</accession>
<feature type="compositionally biased region" description="Basic and acidic residues" evidence="1">
    <location>
        <begin position="299"/>
        <end position="311"/>
    </location>
</feature>
<dbReference type="Proteomes" id="UP000006701">
    <property type="component" value="Unassembled WGS sequence"/>
</dbReference>
<dbReference type="HOGENOM" id="CLU_821298_0_0_1"/>
<keyword evidence="2" id="KW-0472">Membrane</keyword>
<feature type="transmembrane region" description="Helical" evidence="2">
    <location>
        <begin position="146"/>
        <end position="168"/>
    </location>
</feature>
<dbReference type="KEGG" id="act:ACLA_018790"/>
<dbReference type="eggNOG" id="ENOG502RPH5">
    <property type="taxonomic scope" value="Eukaryota"/>
</dbReference>
<dbReference type="OrthoDB" id="4490807at2759"/>
<dbReference type="EMBL" id="DS027059">
    <property type="protein sequence ID" value="EAW07175.1"/>
    <property type="molecule type" value="Genomic_DNA"/>
</dbReference>
<keyword evidence="2" id="KW-0812">Transmembrane</keyword>
<protein>
    <submittedName>
        <fullName evidence="3">Uncharacterized protein</fullName>
    </submittedName>
</protein>
<dbReference type="RefSeq" id="XP_001268601.1">
    <property type="nucleotide sequence ID" value="XM_001268600.1"/>
</dbReference>
<dbReference type="AlphaFoldDB" id="A1CNF4"/>
<dbReference type="OMA" id="LARMPFE"/>
<keyword evidence="4" id="KW-1185">Reference proteome</keyword>
<evidence type="ECO:0000256" key="1">
    <source>
        <dbReference type="SAM" id="MobiDB-lite"/>
    </source>
</evidence>